<organism evidence="2 3">
    <name type="scientific">Paraglomus brasilianum</name>
    <dbReference type="NCBI Taxonomy" id="144538"/>
    <lineage>
        <taxon>Eukaryota</taxon>
        <taxon>Fungi</taxon>
        <taxon>Fungi incertae sedis</taxon>
        <taxon>Mucoromycota</taxon>
        <taxon>Glomeromycotina</taxon>
        <taxon>Glomeromycetes</taxon>
        <taxon>Paraglomerales</taxon>
        <taxon>Paraglomeraceae</taxon>
        <taxon>Paraglomus</taxon>
    </lineage>
</organism>
<evidence type="ECO:0000256" key="1">
    <source>
        <dbReference type="SAM" id="MobiDB-lite"/>
    </source>
</evidence>
<proteinExistence type="predicted"/>
<dbReference type="EMBL" id="CAJVPI010003520">
    <property type="protein sequence ID" value="CAG8659343.1"/>
    <property type="molecule type" value="Genomic_DNA"/>
</dbReference>
<protein>
    <submittedName>
        <fullName evidence="2">8125_t:CDS:1</fullName>
    </submittedName>
</protein>
<name>A0A9N9H7K0_9GLOM</name>
<evidence type="ECO:0000313" key="2">
    <source>
        <dbReference type="EMBL" id="CAG8659343.1"/>
    </source>
</evidence>
<keyword evidence="3" id="KW-1185">Reference proteome</keyword>
<accession>A0A9N9H7K0</accession>
<comment type="caution">
    <text evidence="2">The sequence shown here is derived from an EMBL/GenBank/DDBJ whole genome shotgun (WGS) entry which is preliminary data.</text>
</comment>
<feature type="non-terminal residue" evidence="2">
    <location>
        <position position="67"/>
    </location>
</feature>
<feature type="compositionally biased region" description="Polar residues" evidence="1">
    <location>
        <begin position="58"/>
        <end position="67"/>
    </location>
</feature>
<gene>
    <name evidence="2" type="ORF">PBRASI_LOCUS10698</name>
</gene>
<reference evidence="2" key="1">
    <citation type="submission" date="2021-06" db="EMBL/GenBank/DDBJ databases">
        <authorList>
            <person name="Kallberg Y."/>
            <person name="Tangrot J."/>
            <person name="Rosling A."/>
        </authorList>
    </citation>
    <scope>NUCLEOTIDE SEQUENCE</scope>
    <source>
        <strain evidence="2">BR232B</strain>
    </source>
</reference>
<dbReference type="Proteomes" id="UP000789739">
    <property type="component" value="Unassembled WGS sequence"/>
</dbReference>
<feature type="region of interest" description="Disordered" evidence="1">
    <location>
        <begin position="1"/>
        <end position="67"/>
    </location>
</feature>
<feature type="compositionally biased region" description="Low complexity" evidence="1">
    <location>
        <begin position="1"/>
        <end position="37"/>
    </location>
</feature>
<sequence length="67" mass="8080">MSSQQPFQAWQSQQWNYQQQEEPMQQQQHQHRLFPGQRGEQKPNEVIMPMQSEHELSRQNSVQDMLG</sequence>
<dbReference type="AlphaFoldDB" id="A0A9N9H7K0"/>
<evidence type="ECO:0000313" key="3">
    <source>
        <dbReference type="Proteomes" id="UP000789739"/>
    </source>
</evidence>